<dbReference type="PANTHER" id="PTHR30055:SF235">
    <property type="entry name" value="TRANSCRIPTIONAL REGULATORY PROTEIN"/>
    <property type="match status" value="1"/>
</dbReference>
<feature type="domain" description="HTH tetR-type" evidence="4">
    <location>
        <begin position="11"/>
        <end position="71"/>
    </location>
</feature>
<keyword evidence="1 2" id="KW-0238">DNA-binding</keyword>
<feature type="DNA-binding region" description="H-T-H motif" evidence="2">
    <location>
        <begin position="34"/>
        <end position="53"/>
    </location>
</feature>
<dbReference type="InterPro" id="IPR009057">
    <property type="entry name" value="Homeodomain-like_sf"/>
</dbReference>
<feature type="region of interest" description="Disordered" evidence="3">
    <location>
        <begin position="185"/>
        <end position="213"/>
    </location>
</feature>
<dbReference type="RefSeq" id="WP_209739393.1">
    <property type="nucleotide sequence ID" value="NZ_CP072611.1"/>
</dbReference>
<keyword evidence="6" id="KW-1185">Reference proteome</keyword>
<sequence length="213" mass="22963">MRSPAAGDRAMPARERILNAAILRFAHHAFAETSLRDIAAEAGVDVAYVHRSFGSKTGLFREALNATLHRRGGTTSSAADPVSWLCDQIVTGRPERSEDVLPLTLGLRSLTNTETREIVHEFIEEHFIKPAAREFGDDTYRASMVVALLTGLAIFRLTLSMPPLLDTPEPRLRASIKAAIRGLLDEGAESDDENSAKPARTGGSGPTSMAGKG</sequence>
<proteinExistence type="predicted"/>
<evidence type="ECO:0000313" key="5">
    <source>
        <dbReference type="EMBL" id="MFD2237922.1"/>
    </source>
</evidence>
<dbReference type="InterPro" id="IPR036271">
    <property type="entry name" value="Tet_transcr_reg_TetR-rel_C_sf"/>
</dbReference>
<accession>A0ABW5CMP3</accession>
<dbReference type="PANTHER" id="PTHR30055">
    <property type="entry name" value="HTH-TYPE TRANSCRIPTIONAL REGULATOR RUTR"/>
    <property type="match status" value="1"/>
</dbReference>
<dbReference type="InterPro" id="IPR041678">
    <property type="entry name" value="TetR_C_16"/>
</dbReference>
<dbReference type="EMBL" id="JBHUIJ010000013">
    <property type="protein sequence ID" value="MFD2237922.1"/>
    <property type="molecule type" value="Genomic_DNA"/>
</dbReference>
<protein>
    <submittedName>
        <fullName evidence="5">TetR/AcrR family transcriptional regulator</fullName>
    </submittedName>
</protein>
<name>A0ABW5CMP3_9HYPH</name>
<dbReference type="Pfam" id="PF17920">
    <property type="entry name" value="TetR_C_16"/>
    <property type="match status" value="1"/>
</dbReference>
<reference evidence="6" key="1">
    <citation type="journal article" date="2019" name="Int. J. Syst. Evol. Microbiol.">
        <title>The Global Catalogue of Microorganisms (GCM) 10K type strain sequencing project: providing services to taxonomists for standard genome sequencing and annotation.</title>
        <authorList>
            <consortium name="The Broad Institute Genomics Platform"/>
            <consortium name="The Broad Institute Genome Sequencing Center for Infectious Disease"/>
            <person name="Wu L."/>
            <person name="Ma J."/>
        </authorList>
    </citation>
    <scope>NUCLEOTIDE SEQUENCE [LARGE SCALE GENOMIC DNA]</scope>
    <source>
        <strain evidence="6">ZS-35-S2</strain>
    </source>
</reference>
<gene>
    <name evidence="5" type="ORF">ACFSKQ_10680</name>
</gene>
<comment type="caution">
    <text evidence="5">The sequence shown here is derived from an EMBL/GenBank/DDBJ whole genome shotgun (WGS) entry which is preliminary data.</text>
</comment>
<dbReference type="Pfam" id="PF00440">
    <property type="entry name" value="TetR_N"/>
    <property type="match status" value="1"/>
</dbReference>
<dbReference type="PROSITE" id="PS50977">
    <property type="entry name" value="HTH_TETR_2"/>
    <property type="match status" value="1"/>
</dbReference>
<evidence type="ECO:0000256" key="1">
    <source>
        <dbReference type="ARBA" id="ARBA00023125"/>
    </source>
</evidence>
<evidence type="ECO:0000313" key="6">
    <source>
        <dbReference type="Proteomes" id="UP001597371"/>
    </source>
</evidence>
<dbReference type="InterPro" id="IPR001647">
    <property type="entry name" value="HTH_TetR"/>
</dbReference>
<evidence type="ECO:0000256" key="3">
    <source>
        <dbReference type="SAM" id="MobiDB-lite"/>
    </source>
</evidence>
<dbReference type="InterPro" id="IPR050109">
    <property type="entry name" value="HTH-type_TetR-like_transc_reg"/>
</dbReference>
<dbReference type="Proteomes" id="UP001597371">
    <property type="component" value="Unassembled WGS sequence"/>
</dbReference>
<dbReference type="SUPFAM" id="SSF48498">
    <property type="entry name" value="Tetracyclin repressor-like, C-terminal domain"/>
    <property type="match status" value="1"/>
</dbReference>
<evidence type="ECO:0000256" key="2">
    <source>
        <dbReference type="PROSITE-ProRule" id="PRU00335"/>
    </source>
</evidence>
<dbReference type="SUPFAM" id="SSF46689">
    <property type="entry name" value="Homeodomain-like"/>
    <property type="match status" value="1"/>
</dbReference>
<evidence type="ECO:0000259" key="4">
    <source>
        <dbReference type="PROSITE" id="PS50977"/>
    </source>
</evidence>
<dbReference type="Gene3D" id="1.10.357.10">
    <property type="entry name" value="Tetracycline Repressor, domain 2"/>
    <property type="match status" value="1"/>
</dbReference>
<organism evidence="5 6">
    <name type="scientific">Aureimonas populi</name>
    <dbReference type="NCBI Taxonomy" id="1701758"/>
    <lineage>
        <taxon>Bacteria</taxon>
        <taxon>Pseudomonadati</taxon>
        <taxon>Pseudomonadota</taxon>
        <taxon>Alphaproteobacteria</taxon>
        <taxon>Hyphomicrobiales</taxon>
        <taxon>Aurantimonadaceae</taxon>
        <taxon>Aureimonas</taxon>
    </lineage>
</organism>